<organism evidence="1 2">
    <name type="scientific">Thalassobacterium maritimum</name>
    <dbReference type="NCBI Taxonomy" id="3041265"/>
    <lineage>
        <taxon>Bacteria</taxon>
        <taxon>Pseudomonadati</taxon>
        <taxon>Verrucomicrobiota</taxon>
        <taxon>Opitutia</taxon>
        <taxon>Puniceicoccales</taxon>
        <taxon>Coraliomargaritaceae</taxon>
        <taxon>Thalassobacterium</taxon>
    </lineage>
</organism>
<reference evidence="1 2" key="1">
    <citation type="submission" date="2023-04" db="EMBL/GenBank/DDBJ databases">
        <title>A novel bacteria isolated from coastal sediment.</title>
        <authorList>
            <person name="Liu X.-J."/>
            <person name="Du Z.-J."/>
        </authorList>
    </citation>
    <scope>NUCLEOTIDE SEQUENCE [LARGE SCALE GENOMIC DNA]</scope>
    <source>
        <strain evidence="1 2">SDUM461003</strain>
    </source>
</reference>
<evidence type="ECO:0008006" key="3">
    <source>
        <dbReference type="Google" id="ProtNLM"/>
    </source>
</evidence>
<sequence length="138" mass="15637">MMKSICTTAAIFAMTWLLSGCQARYGIKSHRVVEADLMGALQFPTVTMEVGDVIRATTPAKRPMFGGYWLGVYVEQSEVARHRPREDSFLRGTDIEAISPGRSKAYYLSAVHLLVEPVEINEWEGNNWFWIEVLPLQE</sequence>
<dbReference type="PROSITE" id="PS51257">
    <property type="entry name" value="PROKAR_LIPOPROTEIN"/>
    <property type="match status" value="1"/>
</dbReference>
<evidence type="ECO:0000313" key="2">
    <source>
        <dbReference type="Proteomes" id="UP001225316"/>
    </source>
</evidence>
<gene>
    <name evidence="1" type="ORF">QEH52_01120</name>
</gene>
<evidence type="ECO:0000313" key="1">
    <source>
        <dbReference type="EMBL" id="MDQ8206092.1"/>
    </source>
</evidence>
<dbReference type="Proteomes" id="UP001225316">
    <property type="component" value="Unassembled WGS sequence"/>
</dbReference>
<comment type="caution">
    <text evidence="1">The sequence shown here is derived from an EMBL/GenBank/DDBJ whole genome shotgun (WGS) entry which is preliminary data.</text>
</comment>
<proteinExistence type="predicted"/>
<protein>
    <recommendedName>
        <fullName evidence="3">Lipoprotein</fullName>
    </recommendedName>
</protein>
<keyword evidence="2" id="KW-1185">Reference proteome</keyword>
<accession>A0ABU1ASY0</accession>
<name>A0ABU1ASY0_9BACT</name>
<dbReference type="EMBL" id="JARXHW010000002">
    <property type="protein sequence ID" value="MDQ8206092.1"/>
    <property type="molecule type" value="Genomic_DNA"/>
</dbReference>
<dbReference type="RefSeq" id="WP_308948083.1">
    <property type="nucleotide sequence ID" value="NZ_JARXHW010000002.1"/>
</dbReference>